<dbReference type="AlphaFoldDB" id="A0A813JGK6"/>
<keyword evidence="2" id="KW-0812">Transmembrane</keyword>
<dbReference type="Proteomes" id="UP000626109">
    <property type="component" value="Unassembled WGS sequence"/>
</dbReference>
<evidence type="ECO:0000313" key="4">
    <source>
        <dbReference type="Proteomes" id="UP000626109"/>
    </source>
</evidence>
<keyword evidence="2" id="KW-0472">Membrane</keyword>
<feature type="transmembrane region" description="Helical" evidence="2">
    <location>
        <begin position="134"/>
        <end position="160"/>
    </location>
</feature>
<comment type="caution">
    <text evidence="3">The sequence shown here is derived from an EMBL/GenBank/DDBJ whole genome shotgun (WGS) entry which is preliminary data.</text>
</comment>
<feature type="non-terminal residue" evidence="3">
    <location>
        <position position="1"/>
    </location>
</feature>
<reference evidence="3" key="1">
    <citation type="submission" date="2021-02" db="EMBL/GenBank/DDBJ databases">
        <authorList>
            <person name="Dougan E. K."/>
            <person name="Rhodes N."/>
            <person name="Thang M."/>
            <person name="Chan C."/>
        </authorList>
    </citation>
    <scope>NUCLEOTIDE SEQUENCE</scope>
</reference>
<protein>
    <submittedName>
        <fullName evidence="3">Uncharacterized protein</fullName>
    </submittedName>
</protein>
<feature type="transmembrane region" description="Helical" evidence="2">
    <location>
        <begin position="208"/>
        <end position="227"/>
    </location>
</feature>
<organism evidence="3 4">
    <name type="scientific">Polarella glacialis</name>
    <name type="common">Dinoflagellate</name>
    <dbReference type="NCBI Taxonomy" id="89957"/>
    <lineage>
        <taxon>Eukaryota</taxon>
        <taxon>Sar</taxon>
        <taxon>Alveolata</taxon>
        <taxon>Dinophyceae</taxon>
        <taxon>Suessiales</taxon>
        <taxon>Suessiaceae</taxon>
        <taxon>Polarella</taxon>
    </lineage>
</organism>
<dbReference type="EMBL" id="CAJNNW010025292">
    <property type="protein sequence ID" value="CAE8676758.1"/>
    <property type="molecule type" value="Genomic_DNA"/>
</dbReference>
<keyword evidence="2" id="KW-1133">Transmembrane helix</keyword>
<feature type="compositionally biased region" description="Basic and acidic residues" evidence="1">
    <location>
        <begin position="282"/>
        <end position="300"/>
    </location>
</feature>
<evidence type="ECO:0000256" key="1">
    <source>
        <dbReference type="SAM" id="MobiDB-lite"/>
    </source>
</evidence>
<evidence type="ECO:0000256" key="2">
    <source>
        <dbReference type="SAM" id="Phobius"/>
    </source>
</evidence>
<evidence type="ECO:0000313" key="3">
    <source>
        <dbReference type="EMBL" id="CAE8676758.1"/>
    </source>
</evidence>
<feature type="region of interest" description="Disordered" evidence="1">
    <location>
        <begin position="1"/>
        <end position="32"/>
    </location>
</feature>
<sequence>KRVSPLETDREEKPLGHSPGHVGQRDTPAPPAAVKQTEADLSHAKSKLDLWTKCSGLHTVDKWVTNYRKHPAGWGALLMIHGVPEVTARLRQKVQNYATFSALFLSGAIKAMSGKLPVCMPDPETWECEVRKRVYAYSFALAIAALLLCILLAMAFHNALNEAARDSDVFRMFARGQGFRATMRCQLAFRVGSAAVCLALTSVVQESIGWEMVVWVVLLALFTLTIYKHTEQLLFRNASIVDYWREELGGRPDADDPYDLSVPLENFQLRVQADKWGTKAGVEEGEKVDREASAAEREASAAEQTIKSTALLTVSM</sequence>
<name>A0A813JGK6_POLGL</name>
<accession>A0A813JGK6</accession>
<proteinExistence type="predicted"/>
<gene>
    <name evidence="3" type="ORF">PGLA2088_LOCUS20016</name>
</gene>
<feature type="region of interest" description="Disordered" evidence="1">
    <location>
        <begin position="282"/>
        <end position="301"/>
    </location>
</feature>